<proteinExistence type="predicted"/>
<feature type="domain" description="Heterokaryon incompatibility" evidence="1">
    <location>
        <begin position="43"/>
        <end position="195"/>
    </location>
</feature>
<organism evidence="2 3">
    <name type="scientific">Lophiotrema nucula</name>
    <dbReference type="NCBI Taxonomy" id="690887"/>
    <lineage>
        <taxon>Eukaryota</taxon>
        <taxon>Fungi</taxon>
        <taxon>Dikarya</taxon>
        <taxon>Ascomycota</taxon>
        <taxon>Pezizomycotina</taxon>
        <taxon>Dothideomycetes</taxon>
        <taxon>Pleosporomycetidae</taxon>
        <taxon>Pleosporales</taxon>
        <taxon>Lophiotremataceae</taxon>
        <taxon>Lophiotrema</taxon>
    </lineage>
</organism>
<reference evidence="2" key="1">
    <citation type="journal article" date="2020" name="Stud. Mycol.">
        <title>101 Dothideomycetes genomes: a test case for predicting lifestyles and emergence of pathogens.</title>
        <authorList>
            <person name="Haridas S."/>
            <person name="Albert R."/>
            <person name="Binder M."/>
            <person name="Bloem J."/>
            <person name="Labutti K."/>
            <person name="Salamov A."/>
            <person name="Andreopoulos B."/>
            <person name="Baker S."/>
            <person name="Barry K."/>
            <person name="Bills G."/>
            <person name="Bluhm B."/>
            <person name="Cannon C."/>
            <person name="Castanera R."/>
            <person name="Culley D."/>
            <person name="Daum C."/>
            <person name="Ezra D."/>
            <person name="Gonzalez J."/>
            <person name="Henrissat B."/>
            <person name="Kuo A."/>
            <person name="Liang C."/>
            <person name="Lipzen A."/>
            <person name="Lutzoni F."/>
            <person name="Magnuson J."/>
            <person name="Mondo S."/>
            <person name="Nolan M."/>
            <person name="Ohm R."/>
            <person name="Pangilinan J."/>
            <person name="Park H.-J."/>
            <person name="Ramirez L."/>
            <person name="Alfaro M."/>
            <person name="Sun H."/>
            <person name="Tritt A."/>
            <person name="Yoshinaga Y."/>
            <person name="Zwiers L.-H."/>
            <person name="Turgeon B."/>
            <person name="Goodwin S."/>
            <person name="Spatafora J."/>
            <person name="Crous P."/>
            <person name="Grigoriev I."/>
        </authorList>
    </citation>
    <scope>NUCLEOTIDE SEQUENCE</scope>
    <source>
        <strain evidence="2">CBS 627.86</strain>
    </source>
</reference>
<evidence type="ECO:0000313" key="3">
    <source>
        <dbReference type="Proteomes" id="UP000799770"/>
    </source>
</evidence>
<dbReference type="Proteomes" id="UP000799770">
    <property type="component" value="Unassembled WGS sequence"/>
</dbReference>
<protein>
    <submittedName>
        <fullName evidence="2">Heterokaryon incompatibility protein-domain-containing protein</fullName>
    </submittedName>
</protein>
<evidence type="ECO:0000313" key="2">
    <source>
        <dbReference type="EMBL" id="KAF2114171.1"/>
    </source>
</evidence>
<sequence>MSTFRYEPLDDSPDAMRVLEVEPDLLDGKISVTLRHERLPTRYRCLSYVWGEDPSDHEILLNGEPIRIRRNLFEFLCTARKYRWGQPLWIDALCINQEDHIERGHQVRQMGRIYQGAIEVLIWLGPQPGLEAFFDLCHKGQQYSHLLPHEAWLSYSIGINTAISDLLQSQSHVMDTALVLLSGHPYWSRTWIAQEVLLARALRVLIGTREMEWQRLIRAIEAYMKYSETSSAKPFRQKFAPMKFHVERQTRVQDSYDSAAGEVWKLLTWLGDTNCLDSRDRIYALLALVRSRKPDLVPFETDYNEHRFALFDAIRRRNHDIDSFEVDYREDPLALFWRTGEHFQAWDSLQYISILYHACGPVDPLYIDALTRYMLPSVSLTGFDLTRSRHTLREYDLQDCSQCYRDIETEIGNTESVVLVCKRSEIIFFNAYAILRSDARGSFSTEIVSHYGNGGSRPIQSHLKHSYGPGVCEIALRSTLSEDWMPLRVFPPRKVWEDYRDLGSFVRVSVPGTYVLDCLRYIFSLSSQVREGTDYTHHSQIEE</sequence>
<dbReference type="Pfam" id="PF06985">
    <property type="entry name" value="HET"/>
    <property type="match status" value="1"/>
</dbReference>
<dbReference type="InterPro" id="IPR010730">
    <property type="entry name" value="HET"/>
</dbReference>
<dbReference type="AlphaFoldDB" id="A0A6A5Z728"/>
<gene>
    <name evidence="2" type="ORF">BDV96DRAFT_577695</name>
</gene>
<evidence type="ECO:0000259" key="1">
    <source>
        <dbReference type="Pfam" id="PF06985"/>
    </source>
</evidence>
<dbReference type="PANTHER" id="PTHR24148:SF73">
    <property type="entry name" value="HET DOMAIN PROTEIN (AFU_ORTHOLOGUE AFUA_8G01020)"/>
    <property type="match status" value="1"/>
</dbReference>
<name>A0A6A5Z728_9PLEO</name>
<dbReference type="PANTHER" id="PTHR24148">
    <property type="entry name" value="ANKYRIN REPEAT DOMAIN-CONTAINING PROTEIN 39 HOMOLOG-RELATED"/>
    <property type="match status" value="1"/>
</dbReference>
<accession>A0A6A5Z728</accession>
<keyword evidence="3" id="KW-1185">Reference proteome</keyword>
<dbReference type="InterPro" id="IPR052895">
    <property type="entry name" value="HetReg/Transcr_Mod"/>
</dbReference>
<dbReference type="OrthoDB" id="2157530at2759"/>
<dbReference type="EMBL" id="ML977326">
    <property type="protein sequence ID" value="KAF2114171.1"/>
    <property type="molecule type" value="Genomic_DNA"/>
</dbReference>